<feature type="transmembrane region" description="Helical" evidence="8">
    <location>
        <begin position="42"/>
        <end position="60"/>
    </location>
</feature>
<dbReference type="InterPro" id="IPR002549">
    <property type="entry name" value="AI-2E-like"/>
</dbReference>
<keyword evidence="10" id="KW-1185">Reference proteome</keyword>
<comment type="caution">
    <text evidence="9">The sequence shown here is derived from an EMBL/GenBank/DDBJ whole genome shotgun (WGS) entry which is preliminary data.</text>
</comment>
<evidence type="ECO:0000256" key="7">
    <source>
        <dbReference type="ARBA" id="ARBA00023136"/>
    </source>
</evidence>
<dbReference type="PANTHER" id="PTHR21716:SF67">
    <property type="entry name" value="TRANSPORT PROTEIN YDIK-RELATED"/>
    <property type="match status" value="1"/>
</dbReference>
<evidence type="ECO:0000256" key="4">
    <source>
        <dbReference type="ARBA" id="ARBA00022475"/>
    </source>
</evidence>
<keyword evidence="4" id="KW-1003">Cell membrane</keyword>
<keyword evidence="3" id="KW-0813">Transport</keyword>
<dbReference type="AlphaFoldDB" id="A0A916IP05"/>
<feature type="transmembrane region" description="Helical" evidence="8">
    <location>
        <begin position="219"/>
        <end position="241"/>
    </location>
</feature>
<accession>A0A916IP05</accession>
<dbReference type="EMBL" id="CAJPUY010000002">
    <property type="protein sequence ID" value="CAG2130321.1"/>
    <property type="molecule type" value="Genomic_DNA"/>
</dbReference>
<evidence type="ECO:0000256" key="5">
    <source>
        <dbReference type="ARBA" id="ARBA00022692"/>
    </source>
</evidence>
<keyword evidence="6 8" id="KW-1133">Transmembrane helix</keyword>
<feature type="transmembrane region" description="Helical" evidence="8">
    <location>
        <begin position="162"/>
        <end position="185"/>
    </location>
</feature>
<evidence type="ECO:0000256" key="3">
    <source>
        <dbReference type="ARBA" id="ARBA00022448"/>
    </source>
</evidence>
<proteinExistence type="inferred from homology"/>
<reference evidence="9" key="1">
    <citation type="submission" date="2021-03" db="EMBL/GenBank/DDBJ databases">
        <authorList>
            <person name="Peeters C."/>
        </authorList>
    </citation>
    <scope>NUCLEOTIDE SEQUENCE</scope>
    <source>
        <strain evidence="9">LMG 31506</strain>
    </source>
</reference>
<dbReference type="Proteomes" id="UP000672934">
    <property type="component" value="Unassembled WGS sequence"/>
</dbReference>
<name>A0A916IP05_9BURK</name>
<protein>
    <submittedName>
        <fullName evidence="9">Transport protein YdiK</fullName>
    </submittedName>
</protein>
<sequence length="379" mass="40123">MLQTSISERALSRGLLDVLIRAGLVATLVIFCFEIFHPFFDLVVWALILAVTIYPLQVRMRGRLGLSEGHTATLIILFSIAIILVPAYLLGLAVFDSVEHAIDVVKSGDVRIPQPPDSVSAWPLVGQQLYGFWQQAATDLSGLLMKVAPQLKDFSVVLLGKLAGVGTGLLIFVFALIIAGIIMAYGELGTLSAQRIASRIVGPDRGVRIVELCTATIRAVAQGVVGIAFIQMLLIGVAFIMKDIPGAGLLALAVLLLGIMQLPATLITIPVIVYVFATEGTSVATIVFSVYVFVAGLADNVLKPLLLGRGVDVPMPVVLIGALGGMVSGGIIGLFIGPVMLSVGYRLFWLWVDDPAAVPVETAEPKPAETLSPAPPRVS</sequence>
<feature type="transmembrane region" description="Helical" evidence="8">
    <location>
        <begin position="72"/>
        <end position="95"/>
    </location>
</feature>
<organism evidence="9 10">
    <name type="scientific">Cupriavidus yeoncheonensis</name>
    <dbReference type="NCBI Taxonomy" id="1462994"/>
    <lineage>
        <taxon>Bacteria</taxon>
        <taxon>Pseudomonadati</taxon>
        <taxon>Pseudomonadota</taxon>
        <taxon>Betaproteobacteria</taxon>
        <taxon>Burkholderiales</taxon>
        <taxon>Burkholderiaceae</taxon>
        <taxon>Cupriavidus</taxon>
    </lineage>
</organism>
<evidence type="ECO:0000313" key="10">
    <source>
        <dbReference type="Proteomes" id="UP000672934"/>
    </source>
</evidence>
<evidence type="ECO:0000256" key="6">
    <source>
        <dbReference type="ARBA" id="ARBA00022989"/>
    </source>
</evidence>
<keyword evidence="5 8" id="KW-0812">Transmembrane</keyword>
<keyword evidence="7 8" id="KW-0472">Membrane</keyword>
<evidence type="ECO:0000313" key="9">
    <source>
        <dbReference type="EMBL" id="CAG2130321.1"/>
    </source>
</evidence>
<evidence type="ECO:0000256" key="8">
    <source>
        <dbReference type="SAM" id="Phobius"/>
    </source>
</evidence>
<comment type="similarity">
    <text evidence="2">Belongs to the autoinducer-2 exporter (AI-2E) (TC 2.A.86) family.</text>
</comment>
<evidence type="ECO:0000256" key="2">
    <source>
        <dbReference type="ARBA" id="ARBA00009773"/>
    </source>
</evidence>
<feature type="transmembrane region" description="Helical" evidence="8">
    <location>
        <begin position="318"/>
        <end position="341"/>
    </location>
</feature>
<gene>
    <name evidence="9" type="primary">ydiK_1</name>
    <name evidence="9" type="ORF">LMG31506_00792</name>
</gene>
<dbReference type="PANTHER" id="PTHR21716">
    <property type="entry name" value="TRANSMEMBRANE PROTEIN"/>
    <property type="match status" value="1"/>
</dbReference>
<dbReference type="Pfam" id="PF01594">
    <property type="entry name" value="AI-2E_transport"/>
    <property type="match status" value="1"/>
</dbReference>
<evidence type="ECO:0000256" key="1">
    <source>
        <dbReference type="ARBA" id="ARBA00004651"/>
    </source>
</evidence>
<feature type="transmembrane region" description="Helical" evidence="8">
    <location>
        <begin position="247"/>
        <end position="273"/>
    </location>
</feature>
<feature type="transmembrane region" description="Helical" evidence="8">
    <location>
        <begin position="280"/>
        <end position="298"/>
    </location>
</feature>
<dbReference type="GO" id="GO:0005886">
    <property type="term" value="C:plasma membrane"/>
    <property type="evidence" value="ECO:0007669"/>
    <property type="project" value="UniProtKB-SubCell"/>
</dbReference>
<feature type="transmembrane region" description="Helical" evidence="8">
    <location>
        <begin position="18"/>
        <end position="36"/>
    </location>
</feature>
<dbReference type="RefSeq" id="WP_211945799.1">
    <property type="nucleotide sequence ID" value="NZ_CAJPUY010000002.1"/>
</dbReference>
<comment type="subcellular location">
    <subcellularLocation>
        <location evidence="1">Cell membrane</location>
        <topology evidence="1">Multi-pass membrane protein</topology>
    </subcellularLocation>
</comment>